<protein>
    <submittedName>
        <fullName evidence="1">Uncharacterized protein</fullName>
    </submittedName>
</protein>
<dbReference type="AlphaFoldDB" id="A0AAN8SC16"/>
<name>A0AAN8SC16_POLSC</name>
<dbReference type="EMBL" id="JAWJWE010000001">
    <property type="protein sequence ID" value="KAK6643875.1"/>
    <property type="molecule type" value="Genomic_DNA"/>
</dbReference>
<comment type="caution">
    <text evidence="1">The sequence shown here is derived from an EMBL/GenBank/DDBJ whole genome shotgun (WGS) entry which is preliminary data.</text>
</comment>
<sequence length="91" mass="10761">MLLEGCPVIGREHFVVTSKQPDPHSEAPRDPGIRSFLTPCELCFRMDSSREQQEEEPPRRMERPRAFRCRLRCVQRPCIIIEDNEAYDHHQ</sequence>
<proteinExistence type="predicted"/>
<dbReference type="Proteomes" id="UP001372834">
    <property type="component" value="Unassembled WGS sequence"/>
</dbReference>
<evidence type="ECO:0000313" key="2">
    <source>
        <dbReference type="Proteomes" id="UP001372834"/>
    </source>
</evidence>
<accession>A0AAN8SC16</accession>
<organism evidence="1 2">
    <name type="scientific">Polyplax serrata</name>
    <name type="common">Common mouse louse</name>
    <dbReference type="NCBI Taxonomy" id="468196"/>
    <lineage>
        <taxon>Eukaryota</taxon>
        <taxon>Metazoa</taxon>
        <taxon>Ecdysozoa</taxon>
        <taxon>Arthropoda</taxon>
        <taxon>Hexapoda</taxon>
        <taxon>Insecta</taxon>
        <taxon>Pterygota</taxon>
        <taxon>Neoptera</taxon>
        <taxon>Paraneoptera</taxon>
        <taxon>Psocodea</taxon>
        <taxon>Troctomorpha</taxon>
        <taxon>Phthiraptera</taxon>
        <taxon>Anoplura</taxon>
        <taxon>Polyplacidae</taxon>
        <taxon>Polyplax</taxon>
    </lineage>
</organism>
<reference evidence="1 2" key="1">
    <citation type="submission" date="2023-10" db="EMBL/GenBank/DDBJ databases">
        <title>Genomes of two closely related lineages of the louse Polyplax serrata with different host specificities.</title>
        <authorList>
            <person name="Martinu J."/>
            <person name="Tarabai H."/>
            <person name="Stefka J."/>
            <person name="Hypsa V."/>
        </authorList>
    </citation>
    <scope>NUCLEOTIDE SEQUENCE [LARGE SCALE GENOMIC DNA]</scope>
    <source>
        <strain evidence="1">HR10_N</strain>
    </source>
</reference>
<evidence type="ECO:0000313" key="1">
    <source>
        <dbReference type="EMBL" id="KAK6643875.1"/>
    </source>
</evidence>
<gene>
    <name evidence="1" type="ORF">RUM43_000138</name>
</gene>